<keyword evidence="6" id="KW-0325">Glycoprotein</keyword>
<dbReference type="GO" id="GO:0016020">
    <property type="term" value="C:membrane"/>
    <property type="evidence" value="ECO:0007669"/>
    <property type="project" value="UniProtKB-SubCell"/>
</dbReference>
<dbReference type="InterPro" id="IPR007117">
    <property type="entry name" value="Expansin_CBD"/>
</dbReference>
<dbReference type="PRINTS" id="PR01226">
    <property type="entry name" value="EXPANSIN"/>
</dbReference>
<proteinExistence type="inferred from homology"/>
<protein>
    <recommendedName>
        <fullName evidence="8">Expansin</fullName>
    </recommendedName>
</protein>
<dbReference type="EMBL" id="PQIB02000016">
    <property type="protein sequence ID" value="RLM60200.1"/>
    <property type="molecule type" value="Genomic_DNA"/>
</dbReference>
<dbReference type="GO" id="GO:0005576">
    <property type="term" value="C:extracellular region"/>
    <property type="evidence" value="ECO:0007669"/>
    <property type="project" value="InterPro"/>
</dbReference>
<comment type="subcellular location">
    <subcellularLocation>
        <location evidence="8">Secreted</location>
        <location evidence="8">Cell wall</location>
    </subcellularLocation>
    <subcellularLocation>
        <location evidence="8">Membrane</location>
        <topology evidence="8">Peripheral membrane protein</topology>
    </subcellularLocation>
</comment>
<evidence type="ECO:0000256" key="1">
    <source>
        <dbReference type="ARBA" id="ARBA00005392"/>
    </source>
</evidence>
<name>A0A3L6PLJ4_PANMI</name>
<dbReference type="Gene3D" id="2.40.40.10">
    <property type="entry name" value="RlpA-like domain"/>
    <property type="match status" value="2"/>
</dbReference>
<feature type="region of interest" description="Disordered" evidence="9">
    <location>
        <begin position="344"/>
        <end position="379"/>
    </location>
</feature>
<dbReference type="Pfam" id="PF01357">
    <property type="entry name" value="Expansin_C"/>
    <property type="match status" value="1"/>
</dbReference>
<gene>
    <name evidence="12" type="ORF">C2845_PM14G20690</name>
</gene>
<feature type="domain" description="Expansin-like EG45" evidence="10">
    <location>
        <begin position="26"/>
        <end position="148"/>
    </location>
</feature>
<dbReference type="InterPro" id="IPR009009">
    <property type="entry name" value="RlpA-like_DPBB"/>
</dbReference>
<dbReference type="GO" id="GO:0009664">
    <property type="term" value="P:plant-type cell wall organization"/>
    <property type="evidence" value="ECO:0007669"/>
    <property type="project" value="InterPro"/>
</dbReference>
<comment type="similarity">
    <text evidence="1 8">Belongs to the expansin family. Expansin A subfamily.</text>
</comment>
<evidence type="ECO:0000256" key="9">
    <source>
        <dbReference type="SAM" id="MobiDB-lite"/>
    </source>
</evidence>
<reference evidence="13" key="1">
    <citation type="journal article" date="2019" name="Nat. Commun.">
        <title>The genome of broomcorn millet.</title>
        <authorList>
            <person name="Zou C."/>
            <person name="Miki D."/>
            <person name="Li D."/>
            <person name="Tang Q."/>
            <person name="Xiao L."/>
            <person name="Rajput S."/>
            <person name="Deng P."/>
            <person name="Jia W."/>
            <person name="Huang R."/>
            <person name="Zhang M."/>
            <person name="Sun Y."/>
            <person name="Hu J."/>
            <person name="Fu X."/>
            <person name="Schnable P.S."/>
            <person name="Li F."/>
            <person name="Zhang H."/>
            <person name="Feng B."/>
            <person name="Zhu X."/>
            <person name="Liu R."/>
            <person name="Schnable J.C."/>
            <person name="Zhu J.-K."/>
            <person name="Zhang H."/>
        </authorList>
    </citation>
    <scope>NUCLEOTIDE SEQUENCE [LARGE SCALE GENOMIC DNA]</scope>
</reference>
<evidence type="ECO:0000256" key="7">
    <source>
        <dbReference type="ARBA" id="ARBA00023316"/>
    </source>
</evidence>
<evidence type="ECO:0000256" key="2">
    <source>
        <dbReference type="ARBA" id="ARBA00022512"/>
    </source>
</evidence>
<dbReference type="SUPFAM" id="SSF50685">
    <property type="entry name" value="Barwin-like endoglucanases"/>
    <property type="match status" value="1"/>
</dbReference>
<evidence type="ECO:0000313" key="13">
    <source>
        <dbReference type="Proteomes" id="UP000275267"/>
    </source>
</evidence>
<comment type="function">
    <text evidence="8">Causes loosening and extension of plant cell walls by disrupting non-covalent bonding between cellulose microfibrils and matrix glucans. No enzymatic activity has been found.</text>
</comment>
<dbReference type="Pfam" id="PF03330">
    <property type="entry name" value="DPBB_1"/>
    <property type="match status" value="1"/>
</dbReference>
<dbReference type="InterPro" id="IPR007112">
    <property type="entry name" value="Expansin/allergen_DPBB_dom"/>
</dbReference>
<evidence type="ECO:0000256" key="4">
    <source>
        <dbReference type="ARBA" id="ARBA00022729"/>
    </source>
</evidence>
<keyword evidence="13" id="KW-1185">Reference proteome</keyword>
<evidence type="ECO:0000256" key="3">
    <source>
        <dbReference type="ARBA" id="ARBA00022525"/>
    </source>
</evidence>
<evidence type="ECO:0000259" key="11">
    <source>
        <dbReference type="PROSITE" id="PS50843"/>
    </source>
</evidence>
<dbReference type="AlphaFoldDB" id="A0A3L6PLJ4"/>
<sequence>MAPPPAGLVVSLLLVAVASAGVANAGGAKALTPGGRVVHHNHGKFTAGPWKPAHATFYGGRDGSGTTAGACGYKDTRAEGYGVQTVVVVTATNLCPPNYQQSGDNGGWCNPPREHLDLSIPAFLQIAQEKAGIVPVSYRRVACVKQGGIRYTITGNKYFNMVMVTNVGGAGDLAAVSVSVSVKGSKRVKWTELKRNWGQVWQTGEDLTGESLTFRLMTSDHRKATSWHVLPTDWQFGVTYQADKNFQSSPDPQPLQIDRADEHASAISFLSACVLMTCISHIRKENDASGIALSIQHVRGATWGVAEGRATAPPGYGLEVAKLRFEVAGFQKADLQRIAGGVAGHQAGRDGGGGGGSVTISDDGGGERGTEVRRGFMGA</sequence>
<organism evidence="12 13">
    <name type="scientific">Panicum miliaceum</name>
    <name type="common">Proso millet</name>
    <name type="synonym">Broomcorn millet</name>
    <dbReference type="NCBI Taxonomy" id="4540"/>
    <lineage>
        <taxon>Eukaryota</taxon>
        <taxon>Viridiplantae</taxon>
        <taxon>Streptophyta</taxon>
        <taxon>Embryophyta</taxon>
        <taxon>Tracheophyta</taxon>
        <taxon>Spermatophyta</taxon>
        <taxon>Magnoliopsida</taxon>
        <taxon>Liliopsida</taxon>
        <taxon>Poales</taxon>
        <taxon>Poaceae</taxon>
        <taxon>PACMAD clade</taxon>
        <taxon>Panicoideae</taxon>
        <taxon>Panicodae</taxon>
        <taxon>Paniceae</taxon>
        <taxon>Panicinae</taxon>
        <taxon>Panicum</taxon>
        <taxon>Panicum sect. Panicum</taxon>
    </lineage>
</organism>
<dbReference type="SUPFAM" id="SSF49590">
    <property type="entry name" value="PHL pollen allergen"/>
    <property type="match status" value="1"/>
</dbReference>
<evidence type="ECO:0000256" key="6">
    <source>
        <dbReference type="ARBA" id="ARBA00023180"/>
    </source>
</evidence>
<keyword evidence="5" id="KW-0472">Membrane</keyword>
<evidence type="ECO:0000256" key="5">
    <source>
        <dbReference type="ARBA" id="ARBA00023136"/>
    </source>
</evidence>
<feature type="chain" id="PRO_5017844374" description="Expansin" evidence="8">
    <location>
        <begin position="21"/>
        <end position="379"/>
    </location>
</feature>
<evidence type="ECO:0000256" key="8">
    <source>
        <dbReference type="RuleBase" id="RU365023"/>
    </source>
</evidence>
<accession>A0A3L6PLJ4</accession>
<dbReference type="PRINTS" id="PR01225">
    <property type="entry name" value="EXPANSNFAMLY"/>
</dbReference>
<dbReference type="Proteomes" id="UP000275267">
    <property type="component" value="Unassembled WGS sequence"/>
</dbReference>
<dbReference type="STRING" id="4540.A0A3L6PLJ4"/>
<keyword evidence="2 8" id="KW-0134">Cell wall</keyword>
<dbReference type="InterPro" id="IPR036908">
    <property type="entry name" value="RlpA-like_sf"/>
</dbReference>
<comment type="caution">
    <text evidence="12">The sequence shown here is derived from an EMBL/GenBank/DDBJ whole genome shotgun (WGS) entry which is preliminary data.</text>
</comment>
<keyword evidence="7 8" id="KW-0961">Cell wall biogenesis/degradation</keyword>
<evidence type="ECO:0000313" key="12">
    <source>
        <dbReference type="EMBL" id="RLM60200.1"/>
    </source>
</evidence>
<dbReference type="Gene3D" id="2.60.40.760">
    <property type="entry name" value="Expansin, cellulose-binding-like domain"/>
    <property type="match status" value="1"/>
</dbReference>
<feature type="domain" description="Expansin-like CBD" evidence="11">
    <location>
        <begin position="158"/>
        <end position="242"/>
    </location>
</feature>
<evidence type="ECO:0000259" key="10">
    <source>
        <dbReference type="PROSITE" id="PS50842"/>
    </source>
</evidence>
<dbReference type="PROSITE" id="PS50843">
    <property type="entry name" value="EXPANSIN_CBD"/>
    <property type="match status" value="1"/>
</dbReference>
<feature type="signal peptide" evidence="8">
    <location>
        <begin position="1"/>
        <end position="20"/>
    </location>
</feature>
<keyword evidence="3 8" id="KW-0964">Secreted</keyword>
<dbReference type="SMART" id="SM00837">
    <property type="entry name" value="DPBB_1"/>
    <property type="match status" value="1"/>
</dbReference>
<keyword evidence="4 8" id="KW-0732">Signal</keyword>
<dbReference type="InterPro" id="IPR002963">
    <property type="entry name" value="Expansin"/>
</dbReference>
<feature type="compositionally biased region" description="Basic and acidic residues" evidence="9">
    <location>
        <begin position="365"/>
        <end position="379"/>
    </location>
</feature>
<dbReference type="PROSITE" id="PS50842">
    <property type="entry name" value="EXPANSIN_EG45"/>
    <property type="match status" value="1"/>
</dbReference>
<dbReference type="OrthoDB" id="5823761at2759"/>
<dbReference type="InterPro" id="IPR007118">
    <property type="entry name" value="Expan_Lol_pI"/>
</dbReference>
<dbReference type="PANTHER" id="PTHR31867">
    <property type="entry name" value="EXPANSIN-A15"/>
    <property type="match status" value="1"/>
</dbReference>
<dbReference type="InterPro" id="IPR036749">
    <property type="entry name" value="Expansin_CBD_sf"/>
</dbReference>